<dbReference type="Gene3D" id="3.40.50.11540">
    <property type="entry name" value="NADH-ubiquinone oxidoreductase 51kDa subunit"/>
    <property type="match status" value="1"/>
</dbReference>
<dbReference type="PROSITE" id="PS00198">
    <property type="entry name" value="4FE4S_FER_1"/>
    <property type="match status" value="1"/>
</dbReference>
<dbReference type="EC" id="7.-.-.-" evidence="8"/>
<keyword evidence="8" id="KW-0997">Cell inner membrane</keyword>
<dbReference type="Pfam" id="PF13237">
    <property type="entry name" value="Fer4_10"/>
    <property type="match status" value="1"/>
</dbReference>
<evidence type="ECO:0000256" key="3">
    <source>
        <dbReference type="ARBA" id="ARBA00022723"/>
    </source>
</evidence>
<dbReference type="Proteomes" id="UP000601990">
    <property type="component" value="Unassembled WGS sequence"/>
</dbReference>
<comment type="similarity">
    <text evidence="8">Belongs to the 4Fe4S bacterial-type ferredoxin family. RnfC subfamily.</text>
</comment>
<keyword evidence="11" id="KW-1185">Reference proteome</keyword>
<dbReference type="RefSeq" id="WP_169198969.1">
    <property type="nucleotide sequence ID" value="NZ_WTVH02000010.1"/>
</dbReference>
<feature type="binding site" evidence="8">
    <location>
        <position position="414"/>
    </location>
    <ligand>
        <name>[4Fe-4S] cluster</name>
        <dbReference type="ChEBI" id="CHEBI:49883"/>
        <label>2</label>
    </ligand>
</feature>
<evidence type="ECO:0000259" key="9">
    <source>
        <dbReference type="PROSITE" id="PS51379"/>
    </source>
</evidence>
<dbReference type="Gene3D" id="3.30.70.20">
    <property type="match status" value="1"/>
</dbReference>
<keyword evidence="8" id="KW-1003">Cell membrane</keyword>
<reference evidence="10" key="1">
    <citation type="submission" date="2019-12" db="EMBL/GenBank/DDBJ databases">
        <title>Comparative genomics gives insights into the taxonomy of the Azoarcus-Aromatoleum group and reveals separate origins of nif in the plant-associated Azoarcus and non-plant-associated Aromatoleum sub-groups.</title>
        <authorList>
            <person name="Lafos M."/>
            <person name="Maluk M."/>
            <person name="Batista M."/>
            <person name="Junghare M."/>
            <person name="Carmona M."/>
            <person name="Faoro H."/>
            <person name="Cruz L.M."/>
            <person name="Battistoni F."/>
            <person name="De Souza E."/>
            <person name="Pedrosa F."/>
            <person name="Chen W.-M."/>
            <person name="Poole P.S."/>
            <person name="Dixon R.A."/>
            <person name="James E.K."/>
        </authorList>
    </citation>
    <scope>NUCLEOTIDE SEQUENCE</scope>
    <source>
        <strain evidence="10">U120</strain>
    </source>
</reference>
<dbReference type="NCBIfam" id="NF003454">
    <property type="entry name" value="PRK05035.1"/>
    <property type="match status" value="1"/>
</dbReference>
<dbReference type="SUPFAM" id="SSF142019">
    <property type="entry name" value="Nqo1 FMN-binding domain-like"/>
    <property type="match status" value="1"/>
</dbReference>
<dbReference type="SUPFAM" id="SSF46548">
    <property type="entry name" value="alpha-helical ferredoxin"/>
    <property type="match status" value="1"/>
</dbReference>
<dbReference type="Pfam" id="PF10531">
    <property type="entry name" value="SLBB"/>
    <property type="match status" value="1"/>
</dbReference>
<dbReference type="InterPro" id="IPR010208">
    <property type="entry name" value="Ion_transpt_RnfC/RsxC"/>
</dbReference>
<evidence type="ECO:0000256" key="7">
    <source>
        <dbReference type="ARBA" id="ARBA00023014"/>
    </source>
</evidence>
<keyword evidence="1 8" id="KW-0813">Transport</keyword>
<feature type="binding site" evidence="8">
    <location>
        <position position="369"/>
    </location>
    <ligand>
        <name>[4Fe-4S] cluster</name>
        <dbReference type="ChEBI" id="CHEBI:49883"/>
        <label>1</label>
    </ligand>
</feature>
<keyword evidence="6 8" id="KW-0408">Iron</keyword>
<dbReference type="InterPro" id="IPR026902">
    <property type="entry name" value="RnfC_N"/>
</dbReference>
<evidence type="ECO:0000256" key="1">
    <source>
        <dbReference type="ARBA" id="ARBA00022448"/>
    </source>
</evidence>
<comment type="subcellular location">
    <subcellularLocation>
        <location evidence="8">Cell inner membrane</location>
        <topology evidence="8">Peripheral membrane protein</topology>
    </subcellularLocation>
</comment>
<feature type="binding site" evidence="8">
    <location>
        <position position="379"/>
    </location>
    <ligand>
        <name>[4Fe-4S] cluster</name>
        <dbReference type="ChEBI" id="CHEBI:49883"/>
        <label>2</label>
    </ligand>
</feature>
<keyword evidence="7 8" id="KW-0411">Iron-sulfur</keyword>
<accession>A0ABX1N369</accession>
<name>A0ABX1N369_9RHOO</name>
<keyword evidence="8" id="KW-0472">Membrane</keyword>
<dbReference type="PANTHER" id="PTHR43034">
    <property type="entry name" value="ION-TRANSLOCATING OXIDOREDUCTASE COMPLEX SUBUNIT C"/>
    <property type="match status" value="1"/>
</dbReference>
<gene>
    <name evidence="10" type="primary">rsxC</name>
    <name evidence="8" type="synonym">rnfC</name>
    <name evidence="10" type="ORF">GO608_10300</name>
</gene>
<dbReference type="Pfam" id="PF13375">
    <property type="entry name" value="RnfC_N"/>
    <property type="match status" value="1"/>
</dbReference>
<protein>
    <recommendedName>
        <fullName evidence="8">Ion-translocating oxidoreductase complex subunit C</fullName>
        <ecNumber evidence="8">7.-.-.-</ecNumber>
    </recommendedName>
    <alternativeName>
        <fullName evidence="8">Rnf electron transport complex subunit C</fullName>
    </alternativeName>
</protein>
<comment type="cofactor">
    <cofactor evidence="8">
        <name>[4Fe-4S] cluster</name>
        <dbReference type="ChEBI" id="CHEBI:49883"/>
    </cofactor>
    <text evidence="8">Binds 2 [4Fe-4S] clusters per subunit.</text>
</comment>
<comment type="caution">
    <text evidence="10">The sequence shown here is derived from an EMBL/GenBank/DDBJ whole genome shotgun (WGS) entry which is preliminary data.</text>
</comment>
<dbReference type="NCBIfam" id="TIGR01945">
    <property type="entry name" value="rnfC"/>
    <property type="match status" value="1"/>
</dbReference>
<dbReference type="HAMAP" id="MF_00461">
    <property type="entry name" value="RsxC_RnfC"/>
    <property type="match status" value="1"/>
</dbReference>
<feature type="binding site" evidence="8">
    <location>
        <position position="375"/>
    </location>
    <ligand>
        <name>[4Fe-4S] cluster</name>
        <dbReference type="ChEBI" id="CHEBI:49883"/>
        <label>1</label>
    </ligand>
</feature>
<dbReference type="InterPro" id="IPR037225">
    <property type="entry name" value="Nuo51_FMN-bd_sf"/>
</dbReference>
<evidence type="ECO:0000313" key="10">
    <source>
        <dbReference type="EMBL" id="NMF93717.1"/>
    </source>
</evidence>
<keyword evidence="3 8" id="KW-0479">Metal-binding</keyword>
<evidence type="ECO:0000256" key="4">
    <source>
        <dbReference type="ARBA" id="ARBA00022737"/>
    </source>
</evidence>
<dbReference type="PANTHER" id="PTHR43034:SF2">
    <property type="entry name" value="ION-TRANSLOCATING OXIDOREDUCTASE COMPLEX SUBUNIT C"/>
    <property type="match status" value="1"/>
</dbReference>
<dbReference type="InterPro" id="IPR017900">
    <property type="entry name" value="4Fe4S_Fe_S_CS"/>
</dbReference>
<feature type="domain" description="4Fe-4S ferredoxin-type" evidence="9">
    <location>
        <begin position="359"/>
        <end position="389"/>
    </location>
</feature>
<proteinExistence type="inferred from homology"/>
<evidence type="ECO:0000256" key="6">
    <source>
        <dbReference type="ARBA" id="ARBA00023004"/>
    </source>
</evidence>
<dbReference type="InterPro" id="IPR019554">
    <property type="entry name" value="Soluble_ligand-bd"/>
</dbReference>
<sequence>MKFYSIRGGVHPNYRKDLTSERPIVAMPLPERLFIPLQQHIGAPAEALVEAGDRVRKGQLIARSQGVVSAPKHAPTSGVIEAVSPLTAPHPSGLAQATIILVPDGKDEWASLPDPIAEPFDALPAAICERVAQAGIVGLGGAAFPSAVKLGLGRQHRLEILLINGAECEPYLTCDDRLMRERAKEIIDGARLMAHALGVPRVIVAVEANKPQAIESMTRAAEHFAEVSVIAVPVQYPTGSAHHLVLALTGRETPAAKRTADVGVVVHNVATARAVQQAIRHGRPLTHRVVTVSGGAMRAPNNIEAPIGAPVGSLVDFCGGFSTPPRRLVNGGPMMGEPLASLDVPVVKGTTGILALTAEEVGEQPASPCIRCGSCISVCPCGLSPVELAALIRRDRIDVAGKLGVMDCMACGSCAWACPSHLPLVQYFNYAKGRLNAEALAQRKIERTRTLVEAHNLRQEKAVAASQAVAAARKTSQPRLQATEVVE</sequence>
<dbReference type="InterPro" id="IPR011538">
    <property type="entry name" value="Nuo51_FMN-bd"/>
</dbReference>
<dbReference type="PROSITE" id="PS51379">
    <property type="entry name" value="4FE4S_FER_2"/>
    <property type="match status" value="1"/>
</dbReference>
<feature type="binding site" evidence="8">
    <location>
        <position position="418"/>
    </location>
    <ligand>
        <name>[4Fe-4S] cluster</name>
        <dbReference type="ChEBI" id="CHEBI:49883"/>
        <label>1</label>
    </ligand>
</feature>
<feature type="binding site" evidence="8">
    <location>
        <position position="411"/>
    </location>
    <ligand>
        <name>[4Fe-4S] cluster</name>
        <dbReference type="ChEBI" id="CHEBI:49883"/>
        <label>2</label>
    </ligand>
</feature>
<keyword evidence="4 8" id="KW-0677">Repeat</keyword>
<keyword evidence="2 8" id="KW-0004">4Fe-4S</keyword>
<dbReference type="EMBL" id="WTVH01000017">
    <property type="protein sequence ID" value="NMF93717.1"/>
    <property type="molecule type" value="Genomic_DNA"/>
</dbReference>
<feature type="binding site" evidence="8">
    <location>
        <position position="372"/>
    </location>
    <ligand>
        <name>[4Fe-4S] cluster</name>
        <dbReference type="ChEBI" id="CHEBI:49883"/>
        <label>1</label>
    </ligand>
</feature>
<evidence type="ECO:0000313" key="11">
    <source>
        <dbReference type="Proteomes" id="UP000601990"/>
    </source>
</evidence>
<dbReference type="InterPro" id="IPR017896">
    <property type="entry name" value="4Fe4S_Fe-S-bd"/>
</dbReference>
<dbReference type="Pfam" id="PF01512">
    <property type="entry name" value="Complex1_51K"/>
    <property type="match status" value="1"/>
</dbReference>
<evidence type="ECO:0000256" key="2">
    <source>
        <dbReference type="ARBA" id="ARBA00022485"/>
    </source>
</evidence>
<organism evidence="10 11">
    <name type="scientific">Aromatoleum buckelii</name>
    <dbReference type="NCBI Taxonomy" id="200254"/>
    <lineage>
        <taxon>Bacteria</taxon>
        <taxon>Pseudomonadati</taxon>
        <taxon>Pseudomonadota</taxon>
        <taxon>Betaproteobacteria</taxon>
        <taxon>Rhodocyclales</taxon>
        <taxon>Rhodocyclaceae</taxon>
        <taxon>Aromatoleum</taxon>
    </lineage>
</organism>
<feature type="binding site" evidence="8">
    <location>
        <position position="408"/>
    </location>
    <ligand>
        <name>[4Fe-4S] cluster</name>
        <dbReference type="ChEBI" id="CHEBI:49883"/>
        <label>2</label>
    </ligand>
</feature>
<comment type="function">
    <text evidence="8">Part of a membrane-bound complex that couples electron transfer with translocation of ions across the membrane.</text>
</comment>
<keyword evidence="5 8" id="KW-0249">Electron transport</keyword>
<comment type="subunit">
    <text evidence="8">The complex is composed of six subunits: RnfA, RnfB, RnfC, RnfD, RnfE and RnfG.</text>
</comment>
<evidence type="ECO:0000256" key="8">
    <source>
        <dbReference type="HAMAP-Rule" id="MF_00461"/>
    </source>
</evidence>
<keyword evidence="8" id="KW-1278">Translocase</keyword>
<evidence type="ECO:0000256" key="5">
    <source>
        <dbReference type="ARBA" id="ARBA00022982"/>
    </source>
</evidence>